<feature type="non-terminal residue" evidence="8">
    <location>
        <position position="1"/>
    </location>
</feature>
<organism evidence="8 9">
    <name type="scientific">Polarella glacialis</name>
    <name type="common">Dinoflagellate</name>
    <dbReference type="NCBI Taxonomy" id="89957"/>
    <lineage>
        <taxon>Eukaryota</taxon>
        <taxon>Sar</taxon>
        <taxon>Alveolata</taxon>
        <taxon>Dinophyceae</taxon>
        <taxon>Suessiales</taxon>
        <taxon>Suessiaceae</taxon>
        <taxon>Polarella</taxon>
    </lineage>
</organism>
<reference evidence="8" key="1">
    <citation type="submission" date="2021-02" db="EMBL/GenBank/DDBJ databases">
        <authorList>
            <person name="Dougan E. K."/>
            <person name="Rhodes N."/>
            <person name="Thang M."/>
            <person name="Chan C."/>
        </authorList>
    </citation>
    <scope>NUCLEOTIDE SEQUENCE</scope>
</reference>
<dbReference type="GO" id="GO:0004345">
    <property type="term" value="F:glucose-6-phosphate dehydrogenase activity"/>
    <property type="evidence" value="ECO:0007669"/>
    <property type="project" value="UniProtKB-EC"/>
</dbReference>
<evidence type="ECO:0000256" key="6">
    <source>
        <dbReference type="ARBA" id="ARBA00023277"/>
    </source>
</evidence>
<dbReference type="PANTHER" id="PTHR23429">
    <property type="entry name" value="GLUCOSE-6-PHOSPHATE 1-DEHYDROGENASE G6PD"/>
    <property type="match status" value="1"/>
</dbReference>
<keyword evidence="4" id="KW-0521">NADP</keyword>
<dbReference type="EC" id="1.1.1.49" evidence="2"/>
<keyword evidence="5" id="KW-0560">Oxidoreductase</keyword>
<feature type="domain" description="Glucose-6-phosphate dehydrogenase NAD-binding" evidence="7">
    <location>
        <begin position="62"/>
        <end position="190"/>
    </location>
</feature>
<evidence type="ECO:0000256" key="4">
    <source>
        <dbReference type="ARBA" id="ARBA00022857"/>
    </source>
</evidence>
<comment type="caution">
    <text evidence="8">The sequence shown here is derived from an EMBL/GenBank/DDBJ whole genome shotgun (WGS) entry which is preliminary data.</text>
</comment>
<dbReference type="GO" id="GO:0050661">
    <property type="term" value="F:NADP binding"/>
    <property type="evidence" value="ECO:0007669"/>
    <property type="project" value="InterPro"/>
</dbReference>
<comment type="pathway">
    <text evidence="1">Carbohydrate degradation; pentose phosphate pathway; D-ribulose 5-phosphate from D-glucose 6-phosphate (oxidative stage): step 1/3.</text>
</comment>
<dbReference type="Gene3D" id="3.40.50.720">
    <property type="entry name" value="NAD(P)-binding Rossmann-like Domain"/>
    <property type="match status" value="1"/>
</dbReference>
<feature type="non-terminal residue" evidence="8">
    <location>
        <position position="191"/>
    </location>
</feature>
<dbReference type="InterPro" id="IPR036291">
    <property type="entry name" value="NAD(P)-bd_dom_sf"/>
</dbReference>
<gene>
    <name evidence="8" type="ORF">PGLA2088_LOCUS5147</name>
</gene>
<protein>
    <recommendedName>
        <fullName evidence="2">glucose-6-phosphate dehydrogenase (NADP(+))</fullName>
        <ecNumber evidence="2">1.1.1.49</ecNumber>
    </recommendedName>
</protein>
<sequence>VAEPTGVFLTADGVLMVQAKGPSRTTPRVPQAPVSPLDYVLKHSSISVVQLRVDVENHYTLVIVGAAGDLAKKKTFPSLFQLHLGRLLPGNTSILGVDDPKFHADVTGADDFWEKRVGPFLEKEKGWVPEDLQEFRDRLDFVHVEMDKLETVQALDIRLRKAAEGRAKDNRIFYLALPSFLFAKTVEQIKS</sequence>
<dbReference type="PANTHER" id="PTHR23429:SF0">
    <property type="entry name" value="GLUCOSE-6-PHOSPHATE 1-DEHYDROGENASE"/>
    <property type="match status" value="1"/>
</dbReference>
<evidence type="ECO:0000313" key="8">
    <source>
        <dbReference type="EMBL" id="CAE8646825.1"/>
    </source>
</evidence>
<evidence type="ECO:0000256" key="5">
    <source>
        <dbReference type="ARBA" id="ARBA00023002"/>
    </source>
</evidence>
<dbReference type="GO" id="GO:0006006">
    <property type="term" value="P:glucose metabolic process"/>
    <property type="evidence" value="ECO:0007669"/>
    <property type="project" value="UniProtKB-KW"/>
</dbReference>
<keyword evidence="3" id="KW-0313">Glucose metabolism</keyword>
<evidence type="ECO:0000256" key="1">
    <source>
        <dbReference type="ARBA" id="ARBA00004937"/>
    </source>
</evidence>
<evidence type="ECO:0000313" key="9">
    <source>
        <dbReference type="Proteomes" id="UP000626109"/>
    </source>
</evidence>
<dbReference type="InterPro" id="IPR001282">
    <property type="entry name" value="G6P_DH"/>
</dbReference>
<dbReference type="Proteomes" id="UP000626109">
    <property type="component" value="Unassembled WGS sequence"/>
</dbReference>
<evidence type="ECO:0000256" key="2">
    <source>
        <dbReference type="ARBA" id="ARBA00013019"/>
    </source>
</evidence>
<dbReference type="InterPro" id="IPR022674">
    <property type="entry name" value="G6P_DH_NAD-bd"/>
</dbReference>
<keyword evidence="6" id="KW-0119">Carbohydrate metabolism</keyword>
<name>A0A813I946_POLGL</name>
<dbReference type="AlphaFoldDB" id="A0A813I946"/>
<dbReference type="SUPFAM" id="SSF51735">
    <property type="entry name" value="NAD(P)-binding Rossmann-fold domains"/>
    <property type="match status" value="1"/>
</dbReference>
<dbReference type="GO" id="GO:0009051">
    <property type="term" value="P:pentose-phosphate shunt, oxidative branch"/>
    <property type="evidence" value="ECO:0007669"/>
    <property type="project" value="TreeGrafter"/>
</dbReference>
<dbReference type="Pfam" id="PF00479">
    <property type="entry name" value="G6PD_N"/>
    <property type="match status" value="1"/>
</dbReference>
<evidence type="ECO:0000259" key="7">
    <source>
        <dbReference type="Pfam" id="PF00479"/>
    </source>
</evidence>
<accession>A0A813I946</accession>
<dbReference type="EMBL" id="CAJNNW010004862">
    <property type="protein sequence ID" value="CAE8646825.1"/>
    <property type="molecule type" value="Genomic_DNA"/>
</dbReference>
<proteinExistence type="predicted"/>
<evidence type="ECO:0000256" key="3">
    <source>
        <dbReference type="ARBA" id="ARBA00022526"/>
    </source>
</evidence>